<dbReference type="eggNOG" id="COG3467">
    <property type="taxonomic scope" value="Bacteria"/>
</dbReference>
<dbReference type="InterPro" id="IPR012349">
    <property type="entry name" value="Split_barrel_FMN-bd"/>
</dbReference>
<dbReference type="RefSeq" id="WP_008515860.1">
    <property type="nucleotide sequence ID" value="NZ_ACJM01000005.1"/>
</dbReference>
<keyword evidence="3" id="KW-1185">Reference proteome</keyword>
<dbReference type="PANTHER" id="PTHR28040:SF1">
    <property type="entry name" value="PYRIDOXAMINE 5'-PHOSPHATE OXIDASE YLR456W HOMOLOG-RELATED"/>
    <property type="match status" value="1"/>
</dbReference>
<evidence type="ECO:0000313" key="3">
    <source>
        <dbReference type="Proteomes" id="UP000006443"/>
    </source>
</evidence>
<feature type="domain" description="Pyridoxamine 5'-phosphate oxidase N-terminal" evidence="1">
    <location>
        <begin position="4"/>
        <end position="92"/>
    </location>
</feature>
<dbReference type="Proteomes" id="UP000006443">
    <property type="component" value="Unassembled WGS sequence"/>
</dbReference>
<organism evidence="2 3">
    <name type="scientific">Dethiobacter alkaliphilus AHT 1</name>
    <dbReference type="NCBI Taxonomy" id="555088"/>
    <lineage>
        <taxon>Bacteria</taxon>
        <taxon>Bacillati</taxon>
        <taxon>Bacillota</taxon>
        <taxon>Dethiobacteria</taxon>
        <taxon>Dethiobacterales</taxon>
        <taxon>Dethiobacteraceae</taxon>
        <taxon>Dethiobacter</taxon>
    </lineage>
</organism>
<dbReference type="STRING" id="555088.DealDRAFT_1241"/>
<dbReference type="EMBL" id="ACJM01000005">
    <property type="protein sequence ID" value="EEG77942.1"/>
    <property type="molecule type" value="Genomic_DNA"/>
</dbReference>
<reference evidence="2 3" key="1">
    <citation type="submission" date="2009-02" db="EMBL/GenBank/DDBJ databases">
        <title>Sequencing of the draft genome and assembly of Dethiobacter alkaliphilus AHT 1.</title>
        <authorList>
            <consortium name="US DOE Joint Genome Institute (JGI-PGF)"/>
            <person name="Lucas S."/>
            <person name="Copeland A."/>
            <person name="Lapidus A."/>
            <person name="Glavina del Rio T."/>
            <person name="Dalin E."/>
            <person name="Tice H."/>
            <person name="Bruce D."/>
            <person name="Goodwin L."/>
            <person name="Pitluck S."/>
            <person name="Larimer F."/>
            <person name="Land M.L."/>
            <person name="Hauser L."/>
            <person name="Muyzer G."/>
        </authorList>
    </citation>
    <scope>NUCLEOTIDE SEQUENCE [LARGE SCALE GENOMIC DNA]</scope>
    <source>
        <strain evidence="2 3">AHT 1</strain>
    </source>
</reference>
<name>C0GFI2_DETAL</name>
<dbReference type="Gene3D" id="2.30.110.10">
    <property type="entry name" value="Electron Transport, Fmn-binding Protein, Chain A"/>
    <property type="match status" value="1"/>
</dbReference>
<sequence length="139" mass="15924">MMRLPKKVLSLLHNEKFCSLATCFQNKPHLSLMNFTFLPEEQVIILSSREDTTKINYIQKNPEVSLLVYSFKDKEPFSCTIYGTAEMAGPEQSRIYRKIHLMNHPDMSAFIEGDNIAIIIIGIQGISLSDINDNVRTWS</sequence>
<dbReference type="GO" id="GO:0005737">
    <property type="term" value="C:cytoplasm"/>
    <property type="evidence" value="ECO:0007669"/>
    <property type="project" value="TreeGrafter"/>
</dbReference>
<evidence type="ECO:0000259" key="1">
    <source>
        <dbReference type="Pfam" id="PF01243"/>
    </source>
</evidence>
<evidence type="ECO:0000313" key="2">
    <source>
        <dbReference type="EMBL" id="EEG77942.1"/>
    </source>
</evidence>
<dbReference type="SUPFAM" id="SSF50475">
    <property type="entry name" value="FMN-binding split barrel"/>
    <property type="match status" value="1"/>
</dbReference>
<gene>
    <name evidence="2" type="ORF">DealDRAFT_1241</name>
</gene>
<dbReference type="Pfam" id="PF01243">
    <property type="entry name" value="PNPOx_N"/>
    <property type="match status" value="1"/>
</dbReference>
<dbReference type="OrthoDB" id="3255142at2"/>
<proteinExistence type="predicted"/>
<dbReference type="InterPro" id="IPR052841">
    <property type="entry name" value="PMP_oxidase-like"/>
</dbReference>
<dbReference type="InterPro" id="IPR011576">
    <property type="entry name" value="Pyridox_Oxase_N"/>
</dbReference>
<dbReference type="PANTHER" id="PTHR28040">
    <property type="entry name" value="PYRIDOXAMINE 5'-PHOSPHATE OXIDASE YLR456W HOMOLOG-RELATED"/>
    <property type="match status" value="1"/>
</dbReference>
<protein>
    <submittedName>
        <fullName evidence="2">Pyridoxamine 5'-phosphate oxidase-related FMN-binding</fullName>
    </submittedName>
</protein>
<accession>C0GFI2</accession>
<dbReference type="AlphaFoldDB" id="C0GFI2"/>
<comment type="caution">
    <text evidence="2">The sequence shown here is derived from an EMBL/GenBank/DDBJ whole genome shotgun (WGS) entry which is preliminary data.</text>
</comment>